<dbReference type="GO" id="GO:0005886">
    <property type="term" value="C:plasma membrane"/>
    <property type="evidence" value="ECO:0007669"/>
    <property type="project" value="UniProtKB-SubCell"/>
</dbReference>
<keyword evidence="10" id="KW-1185">Reference proteome</keyword>
<keyword evidence="5 7" id="KW-0472">Membrane</keyword>
<keyword evidence="2" id="KW-1003">Cell membrane</keyword>
<evidence type="ECO:0000256" key="5">
    <source>
        <dbReference type="ARBA" id="ARBA00023136"/>
    </source>
</evidence>
<feature type="coiled-coil region" evidence="6">
    <location>
        <begin position="259"/>
        <end position="286"/>
    </location>
</feature>
<reference evidence="9 10" key="1">
    <citation type="submission" date="2019-02" db="EMBL/GenBank/DDBJ databases">
        <title>Thermus sp. a novel from hot spring.</title>
        <authorList>
            <person name="Zhao Z."/>
        </authorList>
    </citation>
    <scope>NUCLEOTIDE SEQUENCE [LARGE SCALE GENOMIC DNA]</scope>
    <source>
        <strain evidence="9 10">CFH 72773T</strain>
    </source>
</reference>
<proteinExistence type="predicted"/>
<dbReference type="Proteomes" id="UP000292858">
    <property type="component" value="Unassembled WGS sequence"/>
</dbReference>
<feature type="transmembrane region" description="Helical" evidence="7">
    <location>
        <begin position="22"/>
        <end position="44"/>
    </location>
</feature>
<evidence type="ECO:0000313" key="10">
    <source>
        <dbReference type="Proteomes" id="UP000292858"/>
    </source>
</evidence>
<accession>A0A4Q9B7X0</accession>
<evidence type="ECO:0000256" key="4">
    <source>
        <dbReference type="ARBA" id="ARBA00022989"/>
    </source>
</evidence>
<dbReference type="Pfam" id="PF02706">
    <property type="entry name" value="Wzz"/>
    <property type="match status" value="1"/>
</dbReference>
<keyword evidence="4 7" id="KW-1133">Transmembrane helix</keyword>
<dbReference type="PANTHER" id="PTHR32309:SF31">
    <property type="entry name" value="CAPSULAR EXOPOLYSACCHARIDE FAMILY"/>
    <property type="match status" value="1"/>
</dbReference>
<protein>
    <recommendedName>
        <fullName evidence="8">Polysaccharide chain length determinant N-terminal domain-containing protein</fullName>
    </recommendedName>
</protein>
<evidence type="ECO:0000256" key="1">
    <source>
        <dbReference type="ARBA" id="ARBA00004651"/>
    </source>
</evidence>
<feature type="domain" description="Polysaccharide chain length determinant N-terminal" evidence="8">
    <location>
        <begin position="7"/>
        <end position="61"/>
    </location>
</feature>
<comment type="subcellular location">
    <subcellularLocation>
        <location evidence="1">Cell membrane</location>
        <topology evidence="1">Multi-pass membrane protein</topology>
    </subcellularLocation>
</comment>
<evidence type="ECO:0000259" key="8">
    <source>
        <dbReference type="Pfam" id="PF02706"/>
    </source>
</evidence>
<feature type="transmembrane region" description="Helical" evidence="7">
    <location>
        <begin position="348"/>
        <end position="368"/>
    </location>
</feature>
<comment type="caution">
    <text evidence="9">The sequence shown here is derived from an EMBL/GenBank/DDBJ whole genome shotgun (WGS) entry which is preliminary data.</text>
</comment>
<evidence type="ECO:0000256" key="7">
    <source>
        <dbReference type="SAM" id="Phobius"/>
    </source>
</evidence>
<dbReference type="PANTHER" id="PTHR32309">
    <property type="entry name" value="TYROSINE-PROTEIN KINASE"/>
    <property type="match status" value="1"/>
</dbReference>
<dbReference type="InterPro" id="IPR050445">
    <property type="entry name" value="Bact_polysacc_biosynth/exp"/>
</dbReference>
<evidence type="ECO:0000256" key="6">
    <source>
        <dbReference type="SAM" id="Coils"/>
    </source>
</evidence>
<dbReference type="EMBL" id="SIJL01000001">
    <property type="protein sequence ID" value="TBH21919.1"/>
    <property type="molecule type" value="Genomic_DNA"/>
</dbReference>
<sequence>MAEIPGDELSLRDILETLRRQWGLILSLPLLGLLGAFVYGFFLAKPLYASTATLGVRPLPGQDQTALPLEELRALAFSPEVAREVWEALEREGQLPPAWQEGGEGLGPQRMIRGFSLESQAIHQQVGFQGHSFTVVASLSVRAPSPEAAARAADLWAEAVVRRLRDLLSARVEAQLGFLEGPLAEAREAYRQAQAAWAAFWQSSSLERNLAELVFLQGLAQIPGQVTAVSDALPGEYLRMKSALVELESRLQAASGPERLSLEREREALRARLEGIEARMALLRERVARAWVELGEVTQTLELAKEAYSSLARKRLDLQLELALVQGALAEVLVRAQPVYEEVAPRRVALLVFGAALGLVLGVAGAFVKEALGPPARGSSARP</sequence>
<name>A0A4Q9B7X0_9DEIN</name>
<dbReference type="InterPro" id="IPR003856">
    <property type="entry name" value="LPS_length_determ_N"/>
</dbReference>
<evidence type="ECO:0000256" key="3">
    <source>
        <dbReference type="ARBA" id="ARBA00022692"/>
    </source>
</evidence>
<dbReference type="AlphaFoldDB" id="A0A4Q9B7X0"/>
<keyword evidence="6" id="KW-0175">Coiled coil</keyword>
<dbReference type="RefSeq" id="WP_130839885.1">
    <property type="nucleotide sequence ID" value="NZ_SIJL01000001.1"/>
</dbReference>
<evidence type="ECO:0000313" key="9">
    <source>
        <dbReference type="EMBL" id="TBH21919.1"/>
    </source>
</evidence>
<dbReference type="OrthoDB" id="29046at2"/>
<organism evidence="9 10">
    <name type="scientific">Thermus thermamylovorans</name>
    <dbReference type="NCBI Taxonomy" id="2509362"/>
    <lineage>
        <taxon>Bacteria</taxon>
        <taxon>Thermotogati</taxon>
        <taxon>Deinococcota</taxon>
        <taxon>Deinococci</taxon>
        <taxon>Thermales</taxon>
        <taxon>Thermaceae</taxon>
        <taxon>Thermus</taxon>
    </lineage>
</organism>
<keyword evidence="3 7" id="KW-0812">Transmembrane</keyword>
<gene>
    <name evidence="9" type="ORF">ETP66_01375</name>
</gene>
<evidence type="ECO:0000256" key="2">
    <source>
        <dbReference type="ARBA" id="ARBA00022475"/>
    </source>
</evidence>